<name>J7IQU5_DESMD</name>
<dbReference type="AlphaFoldDB" id="J7IQU5"/>
<proteinExistence type="predicted"/>
<reference evidence="1 2" key="1">
    <citation type="journal article" date="2012" name="J. Bacteriol.">
        <title>Complete genome sequences of Desulfosporosinus orientis DSM765T, Desulfosporosinus youngiae DSM17734T, Desulfosporosinus meridiei DSM13257T, and Desulfosporosinus acidiphilus DSM22704T.</title>
        <authorList>
            <person name="Pester M."/>
            <person name="Brambilla E."/>
            <person name="Alazard D."/>
            <person name="Rattei T."/>
            <person name="Weinmaier T."/>
            <person name="Han J."/>
            <person name="Lucas S."/>
            <person name="Lapidus A."/>
            <person name="Cheng J.F."/>
            <person name="Goodwin L."/>
            <person name="Pitluck S."/>
            <person name="Peters L."/>
            <person name="Ovchinnikova G."/>
            <person name="Teshima H."/>
            <person name="Detter J.C."/>
            <person name="Han C.S."/>
            <person name="Tapia R."/>
            <person name="Land M.L."/>
            <person name="Hauser L."/>
            <person name="Kyrpides N.C."/>
            <person name="Ivanova N.N."/>
            <person name="Pagani I."/>
            <person name="Huntmann M."/>
            <person name="Wei C.L."/>
            <person name="Davenport K.W."/>
            <person name="Daligault H."/>
            <person name="Chain P.S."/>
            <person name="Chen A."/>
            <person name="Mavromatis K."/>
            <person name="Markowitz V."/>
            <person name="Szeto E."/>
            <person name="Mikhailova N."/>
            <person name="Pati A."/>
            <person name="Wagner M."/>
            <person name="Woyke T."/>
            <person name="Ollivier B."/>
            <person name="Klenk H.P."/>
            <person name="Spring S."/>
            <person name="Loy A."/>
        </authorList>
    </citation>
    <scope>NUCLEOTIDE SEQUENCE [LARGE SCALE GENOMIC DNA]</scope>
    <source>
        <strain evidence="2">ATCC BAA-275 / DSM 13257 / NCIMB 13706 / S10</strain>
    </source>
</reference>
<evidence type="ECO:0000313" key="2">
    <source>
        <dbReference type="Proteomes" id="UP000005262"/>
    </source>
</evidence>
<dbReference type="EMBL" id="CP003629">
    <property type="protein sequence ID" value="AFQ44000.1"/>
    <property type="molecule type" value="Genomic_DNA"/>
</dbReference>
<gene>
    <name evidence="1" type="ordered locus">Desmer_2060</name>
</gene>
<accession>J7IQU5</accession>
<dbReference type="KEGG" id="dmi:Desmer_2060"/>
<dbReference type="Proteomes" id="UP000005262">
    <property type="component" value="Chromosome"/>
</dbReference>
<keyword evidence="2" id="KW-1185">Reference proteome</keyword>
<evidence type="ECO:0000313" key="1">
    <source>
        <dbReference type="EMBL" id="AFQ44000.1"/>
    </source>
</evidence>
<dbReference type="HOGENOM" id="CLU_2972003_0_0_9"/>
<sequence length="58" mass="6723">MTDTVTDAYLQRVRRRTTYLLKFGSGSEFELQPGSAFFRYLKGRTGAIHPRYGYRGND</sequence>
<protein>
    <submittedName>
        <fullName evidence="1">Uncharacterized protein</fullName>
    </submittedName>
</protein>
<organism evidence="1 2">
    <name type="scientific">Desulfosporosinus meridiei (strain ATCC BAA-275 / DSM 13257 / KCTC 12902 / NCIMB 13706 / S10)</name>
    <dbReference type="NCBI Taxonomy" id="768704"/>
    <lineage>
        <taxon>Bacteria</taxon>
        <taxon>Bacillati</taxon>
        <taxon>Bacillota</taxon>
        <taxon>Clostridia</taxon>
        <taxon>Eubacteriales</taxon>
        <taxon>Desulfitobacteriaceae</taxon>
        <taxon>Desulfosporosinus</taxon>
    </lineage>
</organism>
<reference evidence="2" key="2">
    <citation type="submission" date="2012-08" db="EMBL/GenBank/DDBJ databases">
        <title>Finished genome of Desulfosporosinus meridiei DSM 13257.</title>
        <authorList>
            <person name="Huntemann M."/>
            <person name="Wei C.-L."/>
            <person name="Han J."/>
            <person name="Detter J.C."/>
            <person name="Han C."/>
            <person name="Davenport K."/>
            <person name="Daligault H."/>
            <person name="Erkkila T."/>
            <person name="Gu W."/>
            <person name="Munk A.C.C."/>
            <person name="Teshima H."/>
            <person name="Xu Y."/>
            <person name="Chain P."/>
            <person name="Tapia R."/>
            <person name="Chen A."/>
            <person name="Krypides N."/>
            <person name="Mavromatis K."/>
            <person name="Markowitz V."/>
            <person name="Szeto E."/>
            <person name="Ivanova N."/>
            <person name="Mikhailova N."/>
            <person name="Ovchinnikova G."/>
            <person name="Pagani I."/>
            <person name="Pati A."/>
            <person name="Goodwin L."/>
            <person name="Peters L."/>
            <person name="Pitluck S."/>
            <person name="Woyke T."/>
            <person name="Pester M."/>
            <person name="Spring S."/>
            <person name="Ollivier B."/>
            <person name="Rattei T."/>
            <person name="Klenk H.-P."/>
            <person name="Wagner M."/>
            <person name="Loy A."/>
        </authorList>
    </citation>
    <scope>NUCLEOTIDE SEQUENCE [LARGE SCALE GENOMIC DNA]</scope>
    <source>
        <strain evidence="2">ATCC BAA-275 / DSM 13257 / NCIMB 13706 / S10</strain>
    </source>
</reference>